<name>A0A918KQT0_9GAMM</name>
<keyword evidence="1" id="KW-1133">Transmembrane helix</keyword>
<dbReference type="Proteomes" id="UP000626148">
    <property type="component" value="Unassembled WGS sequence"/>
</dbReference>
<accession>A0A918KQT0</accession>
<sequence length="138" mass="15183">MTNDKNRDVTVFKQARPRRVPRPNVWRVVYVQAGAGLILLAVAGLWFPGTVQAVMAAVMLSVIGHSYFTWRSMRHYGARITGLFVTGTSQGLYGKWIIVAFGLALLWTAHPDLNAFAMLLTVLVLNTLAAALAPFLVK</sequence>
<feature type="transmembrane region" description="Helical" evidence="1">
    <location>
        <begin position="115"/>
        <end position="137"/>
    </location>
</feature>
<gene>
    <name evidence="2" type="ORF">GCM10007392_43110</name>
</gene>
<dbReference type="RefSeq" id="WP_189612689.1">
    <property type="nucleotide sequence ID" value="NZ_BMXR01000014.1"/>
</dbReference>
<reference evidence="2" key="2">
    <citation type="submission" date="2020-09" db="EMBL/GenBank/DDBJ databases">
        <authorList>
            <person name="Sun Q."/>
            <person name="Kim S."/>
        </authorList>
    </citation>
    <scope>NUCLEOTIDE SEQUENCE</scope>
    <source>
        <strain evidence="2">KCTC 22169</strain>
    </source>
</reference>
<keyword evidence="1" id="KW-0472">Membrane</keyword>
<evidence type="ECO:0000256" key="1">
    <source>
        <dbReference type="SAM" id="Phobius"/>
    </source>
</evidence>
<dbReference type="EMBL" id="BMXR01000014">
    <property type="protein sequence ID" value="GGX71011.1"/>
    <property type="molecule type" value="Genomic_DNA"/>
</dbReference>
<feature type="transmembrane region" description="Helical" evidence="1">
    <location>
        <begin position="53"/>
        <end position="70"/>
    </location>
</feature>
<organism evidence="2 3">
    <name type="scientific">Saccharospirillum salsuginis</name>
    <dbReference type="NCBI Taxonomy" id="418750"/>
    <lineage>
        <taxon>Bacteria</taxon>
        <taxon>Pseudomonadati</taxon>
        <taxon>Pseudomonadota</taxon>
        <taxon>Gammaproteobacteria</taxon>
        <taxon>Oceanospirillales</taxon>
        <taxon>Saccharospirillaceae</taxon>
        <taxon>Saccharospirillum</taxon>
    </lineage>
</organism>
<protein>
    <recommendedName>
        <fullName evidence="4">ATP synthase protein I</fullName>
    </recommendedName>
</protein>
<evidence type="ECO:0000313" key="3">
    <source>
        <dbReference type="Proteomes" id="UP000626148"/>
    </source>
</evidence>
<comment type="caution">
    <text evidence="2">The sequence shown here is derived from an EMBL/GenBank/DDBJ whole genome shotgun (WGS) entry which is preliminary data.</text>
</comment>
<feature type="transmembrane region" description="Helical" evidence="1">
    <location>
        <begin position="25"/>
        <end position="47"/>
    </location>
</feature>
<evidence type="ECO:0000313" key="2">
    <source>
        <dbReference type="EMBL" id="GGX71011.1"/>
    </source>
</evidence>
<keyword evidence="3" id="KW-1185">Reference proteome</keyword>
<dbReference type="AlphaFoldDB" id="A0A918KQT0"/>
<reference evidence="2" key="1">
    <citation type="journal article" date="2014" name="Int. J. Syst. Evol. Microbiol.">
        <title>Complete genome sequence of Corynebacterium casei LMG S-19264T (=DSM 44701T), isolated from a smear-ripened cheese.</title>
        <authorList>
            <consortium name="US DOE Joint Genome Institute (JGI-PGF)"/>
            <person name="Walter F."/>
            <person name="Albersmeier A."/>
            <person name="Kalinowski J."/>
            <person name="Ruckert C."/>
        </authorList>
    </citation>
    <scope>NUCLEOTIDE SEQUENCE</scope>
    <source>
        <strain evidence="2">KCTC 22169</strain>
    </source>
</reference>
<keyword evidence="1" id="KW-0812">Transmembrane</keyword>
<evidence type="ECO:0008006" key="4">
    <source>
        <dbReference type="Google" id="ProtNLM"/>
    </source>
</evidence>
<feature type="transmembrane region" description="Helical" evidence="1">
    <location>
        <begin position="91"/>
        <end position="109"/>
    </location>
</feature>
<proteinExistence type="predicted"/>